<keyword evidence="2" id="KW-0418">Kinase</keyword>
<dbReference type="SMART" id="SM00065">
    <property type="entry name" value="GAF"/>
    <property type="match status" value="2"/>
</dbReference>
<organism evidence="6 7">
    <name type="scientific">Dactylosporangium cerinum</name>
    <dbReference type="NCBI Taxonomy" id="1434730"/>
    <lineage>
        <taxon>Bacteria</taxon>
        <taxon>Bacillati</taxon>
        <taxon>Actinomycetota</taxon>
        <taxon>Actinomycetes</taxon>
        <taxon>Micromonosporales</taxon>
        <taxon>Micromonosporaceae</taxon>
        <taxon>Dactylosporangium</taxon>
    </lineage>
</organism>
<name>A0ABV9VL71_9ACTN</name>
<proteinExistence type="predicted"/>
<keyword evidence="1" id="KW-0808">Transferase</keyword>
<protein>
    <submittedName>
        <fullName evidence="6">GAF domain-containing protein</fullName>
    </submittedName>
</protein>
<feature type="domain" description="Histidine kinase/HSP90-like ATPase" evidence="5">
    <location>
        <begin position="442"/>
        <end position="536"/>
    </location>
</feature>
<feature type="domain" description="GAF" evidence="4">
    <location>
        <begin position="190"/>
        <end position="333"/>
    </location>
</feature>
<feature type="domain" description="GAF" evidence="4">
    <location>
        <begin position="22"/>
        <end position="169"/>
    </location>
</feature>
<dbReference type="PANTHER" id="PTHR24421">
    <property type="entry name" value="NITRATE/NITRITE SENSOR PROTEIN NARX-RELATED"/>
    <property type="match status" value="1"/>
</dbReference>
<dbReference type="Gene3D" id="1.20.5.1930">
    <property type="match status" value="1"/>
</dbReference>
<evidence type="ECO:0000259" key="5">
    <source>
        <dbReference type="SMART" id="SM00387"/>
    </source>
</evidence>
<dbReference type="CDD" id="cd16917">
    <property type="entry name" value="HATPase_UhpB-NarQ-NarX-like"/>
    <property type="match status" value="1"/>
</dbReference>
<evidence type="ECO:0000313" key="6">
    <source>
        <dbReference type="EMBL" id="MFC4997105.1"/>
    </source>
</evidence>
<keyword evidence="3" id="KW-0902">Two-component regulatory system</keyword>
<accession>A0ABV9VL71</accession>
<dbReference type="Pfam" id="PF02518">
    <property type="entry name" value="HATPase_c"/>
    <property type="match status" value="1"/>
</dbReference>
<dbReference type="Gene3D" id="3.30.565.10">
    <property type="entry name" value="Histidine kinase-like ATPase, C-terminal domain"/>
    <property type="match status" value="1"/>
</dbReference>
<dbReference type="InterPro" id="IPR003594">
    <property type="entry name" value="HATPase_dom"/>
</dbReference>
<dbReference type="InterPro" id="IPR029016">
    <property type="entry name" value="GAF-like_dom_sf"/>
</dbReference>
<dbReference type="Gene3D" id="3.30.450.40">
    <property type="match status" value="2"/>
</dbReference>
<dbReference type="InterPro" id="IPR050482">
    <property type="entry name" value="Sensor_HK_TwoCompSys"/>
</dbReference>
<dbReference type="InterPro" id="IPR003018">
    <property type="entry name" value="GAF"/>
</dbReference>
<evidence type="ECO:0000259" key="4">
    <source>
        <dbReference type="SMART" id="SM00065"/>
    </source>
</evidence>
<dbReference type="Proteomes" id="UP001595912">
    <property type="component" value="Unassembled WGS sequence"/>
</dbReference>
<dbReference type="PANTHER" id="PTHR24421:SF56">
    <property type="entry name" value="OXYGEN SENSOR HISTIDINE KINASE RESPONSE REGULATOR DOST"/>
    <property type="match status" value="1"/>
</dbReference>
<dbReference type="InterPro" id="IPR011712">
    <property type="entry name" value="Sig_transdc_His_kin_sub3_dim/P"/>
</dbReference>
<gene>
    <name evidence="6" type="ORF">ACFPIJ_04610</name>
</gene>
<evidence type="ECO:0000256" key="1">
    <source>
        <dbReference type="ARBA" id="ARBA00022679"/>
    </source>
</evidence>
<dbReference type="SUPFAM" id="SSF55781">
    <property type="entry name" value="GAF domain-like"/>
    <property type="match status" value="2"/>
</dbReference>
<evidence type="ECO:0000256" key="3">
    <source>
        <dbReference type="ARBA" id="ARBA00023012"/>
    </source>
</evidence>
<evidence type="ECO:0000256" key="2">
    <source>
        <dbReference type="ARBA" id="ARBA00022777"/>
    </source>
</evidence>
<sequence>MAARKRLSPLLQAVVGISEDLDLRSTLSRIVVSACQVADARYGALGVIGPDRTLVEFITDGLTVAEHHDIGDLPTGRGVLGLLTDEPEPVRLDDISHHPRSFGFPPGHPVMRSFLGVPVRIRDQVYGNLYLAEKRGADRFSDADEEIVVALAAAAGIAIDNARLYAAAGRRQRWMEATAEITNTLVGHVDRTDVLRLVAEHARHVADAALVAILLYEETTDELHVNVTAPASPALDDALIPLTGTPFQAMIADGGHVLVDDLDAAAPWPVAVPKGPALLAPLAMTGTVQGMLVVALAAGNVGFDGDTDVNMILTFAAQAALALERARAQEEREQLMVVADRERIARDLHDVVIQRLFATGLGLQALTRRTQRDDVRERLDQAIDELDTTIHDIRTAIFALHTPPTDSLRVALTAAVDDAAQMLGFRPHLAVVGPIDLAVADSLRADLLAVLGEALSNVARHAGAHTVAVAVVIESGRLTLRVADDGVGVTGSRPAGRVGNGLANLHRRAECHGGSCTVTPATPHGTVVTWSVPLAN</sequence>
<keyword evidence="7" id="KW-1185">Reference proteome</keyword>
<dbReference type="InterPro" id="IPR036890">
    <property type="entry name" value="HATPase_C_sf"/>
</dbReference>
<dbReference type="SUPFAM" id="SSF55874">
    <property type="entry name" value="ATPase domain of HSP90 chaperone/DNA topoisomerase II/histidine kinase"/>
    <property type="match status" value="1"/>
</dbReference>
<dbReference type="Pfam" id="PF13185">
    <property type="entry name" value="GAF_2"/>
    <property type="match status" value="2"/>
</dbReference>
<comment type="caution">
    <text evidence="6">The sequence shown here is derived from an EMBL/GenBank/DDBJ whole genome shotgun (WGS) entry which is preliminary data.</text>
</comment>
<reference evidence="7" key="1">
    <citation type="journal article" date="2019" name="Int. J. Syst. Evol. Microbiol.">
        <title>The Global Catalogue of Microorganisms (GCM) 10K type strain sequencing project: providing services to taxonomists for standard genome sequencing and annotation.</title>
        <authorList>
            <consortium name="The Broad Institute Genomics Platform"/>
            <consortium name="The Broad Institute Genome Sequencing Center for Infectious Disease"/>
            <person name="Wu L."/>
            <person name="Ma J."/>
        </authorList>
    </citation>
    <scope>NUCLEOTIDE SEQUENCE [LARGE SCALE GENOMIC DNA]</scope>
    <source>
        <strain evidence="7">CGMCC 4.7152</strain>
    </source>
</reference>
<dbReference type="Pfam" id="PF07730">
    <property type="entry name" value="HisKA_3"/>
    <property type="match status" value="1"/>
</dbReference>
<dbReference type="SMART" id="SM00387">
    <property type="entry name" value="HATPase_c"/>
    <property type="match status" value="1"/>
</dbReference>
<dbReference type="RefSeq" id="WP_380113340.1">
    <property type="nucleotide sequence ID" value="NZ_JBHSIU010000007.1"/>
</dbReference>
<evidence type="ECO:0000313" key="7">
    <source>
        <dbReference type="Proteomes" id="UP001595912"/>
    </source>
</evidence>
<dbReference type="EMBL" id="JBHSIU010000007">
    <property type="protein sequence ID" value="MFC4997105.1"/>
    <property type="molecule type" value="Genomic_DNA"/>
</dbReference>